<keyword evidence="1" id="KW-0472">Membrane</keyword>
<name>A0A316FAF5_9ACTN</name>
<evidence type="ECO:0000313" key="3">
    <source>
        <dbReference type="Proteomes" id="UP000245697"/>
    </source>
</evidence>
<dbReference type="EMBL" id="QGGR01000011">
    <property type="protein sequence ID" value="PWK45245.1"/>
    <property type="molecule type" value="Genomic_DNA"/>
</dbReference>
<gene>
    <name evidence="2" type="ORF">BC793_111219</name>
</gene>
<dbReference type="Proteomes" id="UP000245697">
    <property type="component" value="Unassembled WGS sequence"/>
</dbReference>
<accession>A0A316FAF5</accession>
<dbReference type="RefSeq" id="WP_146246431.1">
    <property type="nucleotide sequence ID" value="NZ_BONA01000060.1"/>
</dbReference>
<feature type="transmembrane region" description="Helical" evidence="1">
    <location>
        <begin position="31"/>
        <end position="51"/>
    </location>
</feature>
<proteinExistence type="predicted"/>
<keyword evidence="1" id="KW-1133">Transmembrane helix</keyword>
<comment type="caution">
    <text evidence="2">The sequence shown here is derived from an EMBL/GenBank/DDBJ whole genome shotgun (WGS) entry which is preliminary data.</text>
</comment>
<sequence>MNRWWLWAVGGAGVAVLMVAGWKTFFSPDPGAALVVLVITGGLLLVSPFVLPHLQALVVGVDGFELRLVREMATHGAPRTARLLANTELAEIAEAYGVIHTQLVGGSFYTVRKQVQDHLVGRAAAFASQRTFDPDEVKVLFPTASGPVRVLLLGLMQGDPRLVDAATLTGAITVPVTANEQYQALVLAETNLRRFTDAERTELLAAVDGANLGGDDSDRRKIVDRIRALPV</sequence>
<dbReference type="OrthoDB" id="3816986at2"/>
<organism evidence="2 3">
    <name type="scientific">Actinoplanes xinjiangensis</name>
    <dbReference type="NCBI Taxonomy" id="512350"/>
    <lineage>
        <taxon>Bacteria</taxon>
        <taxon>Bacillati</taxon>
        <taxon>Actinomycetota</taxon>
        <taxon>Actinomycetes</taxon>
        <taxon>Micromonosporales</taxon>
        <taxon>Micromonosporaceae</taxon>
        <taxon>Actinoplanes</taxon>
    </lineage>
</organism>
<keyword evidence="3" id="KW-1185">Reference proteome</keyword>
<evidence type="ECO:0000256" key="1">
    <source>
        <dbReference type="SAM" id="Phobius"/>
    </source>
</evidence>
<keyword evidence="1" id="KW-0812">Transmembrane</keyword>
<reference evidence="2 3" key="1">
    <citation type="submission" date="2018-05" db="EMBL/GenBank/DDBJ databases">
        <title>Genomic Encyclopedia of Archaeal and Bacterial Type Strains, Phase II (KMG-II): from individual species to whole genera.</title>
        <authorList>
            <person name="Goeker M."/>
        </authorList>
    </citation>
    <scope>NUCLEOTIDE SEQUENCE [LARGE SCALE GENOMIC DNA]</scope>
    <source>
        <strain evidence="2 3">DSM 45184</strain>
    </source>
</reference>
<evidence type="ECO:0000313" key="2">
    <source>
        <dbReference type="EMBL" id="PWK45245.1"/>
    </source>
</evidence>
<protein>
    <submittedName>
        <fullName evidence="2">Uncharacterized protein</fullName>
    </submittedName>
</protein>
<dbReference type="AlphaFoldDB" id="A0A316FAF5"/>